<dbReference type="Proteomes" id="UP001266305">
    <property type="component" value="Unassembled WGS sequence"/>
</dbReference>
<organism evidence="1 2">
    <name type="scientific">Saguinus oedipus</name>
    <name type="common">Cotton-top tamarin</name>
    <name type="synonym">Oedipomidas oedipus</name>
    <dbReference type="NCBI Taxonomy" id="9490"/>
    <lineage>
        <taxon>Eukaryota</taxon>
        <taxon>Metazoa</taxon>
        <taxon>Chordata</taxon>
        <taxon>Craniata</taxon>
        <taxon>Vertebrata</taxon>
        <taxon>Euteleostomi</taxon>
        <taxon>Mammalia</taxon>
        <taxon>Eutheria</taxon>
        <taxon>Euarchontoglires</taxon>
        <taxon>Primates</taxon>
        <taxon>Haplorrhini</taxon>
        <taxon>Platyrrhini</taxon>
        <taxon>Cebidae</taxon>
        <taxon>Callitrichinae</taxon>
        <taxon>Saguinus</taxon>
    </lineage>
</organism>
<gene>
    <name evidence="1" type="primary">MATR3_2</name>
    <name evidence="1" type="ORF">P7K49_004688</name>
</gene>
<dbReference type="EMBL" id="JASSZA010000002">
    <property type="protein sequence ID" value="KAK2117801.1"/>
    <property type="molecule type" value="Genomic_DNA"/>
</dbReference>
<accession>A0ABQ9W8W2</accession>
<evidence type="ECO:0000313" key="1">
    <source>
        <dbReference type="EMBL" id="KAK2117801.1"/>
    </source>
</evidence>
<protein>
    <submittedName>
        <fullName evidence="1">Matrin-3</fullName>
    </submittedName>
</protein>
<name>A0ABQ9W8W2_SAGOE</name>
<reference evidence="1 2" key="1">
    <citation type="submission" date="2023-05" db="EMBL/GenBank/DDBJ databases">
        <title>B98-5 Cell Line De Novo Hybrid Assembly: An Optical Mapping Approach.</title>
        <authorList>
            <person name="Kananen K."/>
            <person name="Auerbach J.A."/>
            <person name="Kautto E."/>
            <person name="Blachly J.S."/>
        </authorList>
    </citation>
    <scope>NUCLEOTIDE SEQUENCE [LARGE SCALE GENOMIC DNA]</scope>
    <source>
        <strain evidence="1">B95-8</strain>
        <tissue evidence="1">Cell line</tissue>
    </source>
</reference>
<evidence type="ECO:0000313" key="2">
    <source>
        <dbReference type="Proteomes" id="UP001266305"/>
    </source>
</evidence>
<keyword evidence="2" id="KW-1185">Reference proteome</keyword>
<proteinExistence type="predicted"/>
<sequence>MPASLGRMNQGTAHLASLMNLGMSSSLNQQEAYSALFSASTYSHNLQSIFNIGSRGLLPLFSQHHGDEDQASNILASCGLSAGDLAELNCYPEDKITPQNVPKSFYSLKGGKLKKALP</sequence>
<comment type="caution">
    <text evidence="1">The sequence shown here is derived from an EMBL/GenBank/DDBJ whole genome shotgun (WGS) entry which is preliminary data.</text>
</comment>